<evidence type="ECO:0000313" key="1">
    <source>
        <dbReference type="EMBL" id="HHP92094.1"/>
    </source>
</evidence>
<evidence type="ECO:0008006" key="2">
    <source>
        <dbReference type="Google" id="ProtNLM"/>
    </source>
</evidence>
<dbReference type="AlphaFoldDB" id="A0A7J3YU54"/>
<protein>
    <recommendedName>
        <fullName evidence="2">Nucleotidyltransferase family protein</fullName>
    </recommendedName>
</protein>
<gene>
    <name evidence="1" type="ORF">ENM70_00475</name>
</gene>
<sequence length="362" mass="41580">MSKLISLDDLSITALCLIREELKDLDVTVDCIHGYDRDVLCSKNFLTHFLKKIHANKLSSDVLLKICSNVSNKYFVNNIIVDRKARAERIKGITFLSRSFKDDMNYVLIKDLKVPYALMSDIDILVNGPIEIVKATRILEKIGCELYNFRLLAHPFKVMVTGCREGSFQIDLYPYPMWIRRQVASNEEVFQVKASSEMYGVKVPVPGSPMDFYLIATHAWFHLKLSLAEALHLFQVSKNLKESEWFYIMKVAEEWGTLDSIYVTSLILNALSSSLYGYQVVPEDIMHELERLYKASNSAKKWLKSMQRLEFPVRFPAHLAVLNSSIYTFRVLWKKSLRTAIYGVLSIYLNYSAGKLLGGEND</sequence>
<comment type="caution">
    <text evidence="1">The sequence shown here is derived from an EMBL/GenBank/DDBJ whole genome shotgun (WGS) entry which is preliminary data.</text>
</comment>
<reference evidence="1" key="1">
    <citation type="journal article" date="2020" name="mSystems">
        <title>Genome- and Community-Level Interaction Insights into Carbon Utilization and Element Cycling Functions of Hydrothermarchaeota in Hydrothermal Sediment.</title>
        <authorList>
            <person name="Zhou Z."/>
            <person name="Liu Y."/>
            <person name="Xu W."/>
            <person name="Pan J."/>
            <person name="Luo Z.H."/>
            <person name="Li M."/>
        </authorList>
    </citation>
    <scope>NUCLEOTIDE SEQUENCE [LARGE SCALE GENOMIC DNA]</scope>
    <source>
        <strain evidence="1">SpSt-1109</strain>
    </source>
</reference>
<accession>A0A7J3YU54</accession>
<proteinExistence type="predicted"/>
<dbReference type="EMBL" id="DRYU01000007">
    <property type="protein sequence ID" value="HHP92094.1"/>
    <property type="molecule type" value="Genomic_DNA"/>
</dbReference>
<organism evidence="1">
    <name type="scientific">Ignisphaera aggregans</name>
    <dbReference type="NCBI Taxonomy" id="334771"/>
    <lineage>
        <taxon>Archaea</taxon>
        <taxon>Thermoproteota</taxon>
        <taxon>Thermoprotei</taxon>
        <taxon>Desulfurococcales</taxon>
        <taxon>Desulfurococcaceae</taxon>
        <taxon>Ignisphaera</taxon>
    </lineage>
</organism>
<name>A0A7J3YU54_9CREN</name>